<reference evidence="3" key="1">
    <citation type="submission" date="2023-06" db="EMBL/GenBank/DDBJ databases">
        <authorList>
            <consortium name="Lawrence Berkeley National Laboratory"/>
            <person name="Ahrendt S."/>
            <person name="Sahu N."/>
            <person name="Indic B."/>
            <person name="Wong-Bajracharya J."/>
            <person name="Merenyi Z."/>
            <person name="Ke H.-M."/>
            <person name="Monk M."/>
            <person name="Kocsube S."/>
            <person name="Drula E."/>
            <person name="Lipzen A."/>
            <person name="Balint B."/>
            <person name="Henrissat B."/>
            <person name="Andreopoulos B."/>
            <person name="Martin F.M."/>
            <person name="Harder C.B."/>
            <person name="Rigling D."/>
            <person name="Ford K.L."/>
            <person name="Foster G.D."/>
            <person name="Pangilinan J."/>
            <person name="Papanicolaou A."/>
            <person name="Barry K."/>
            <person name="LaButti K."/>
            <person name="Viragh M."/>
            <person name="Koriabine M."/>
            <person name="Yan M."/>
            <person name="Riley R."/>
            <person name="Champramary S."/>
            <person name="Plett K.L."/>
            <person name="Tsai I.J."/>
            <person name="Slot J."/>
            <person name="Sipos G."/>
            <person name="Plett J."/>
            <person name="Nagy L.G."/>
            <person name="Grigoriev I.V."/>
        </authorList>
    </citation>
    <scope>NUCLEOTIDE SEQUENCE</scope>
    <source>
        <strain evidence="3">CCBAS 213</strain>
    </source>
</reference>
<accession>A0AA39KHU9</accession>
<feature type="region of interest" description="Disordered" evidence="1">
    <location>
        <begin position="35"/>
        <end position="60"/>
    </location>
</feature>
<keyword evidence="4" id="KW-1185">Reference proteome</keyword>
<dbReference type="AlphaFoldDB" id="A0AA39KHU9"/>
<evidence type="ECO:0000256" key="2">
    <source>
        <dbReference type="SAM" id="SignalP"/>
    </source>
</evidence>
<organism evidence="3 4">
    <name type="scientific">Armillaria tabescens</name>
    <name type="common">Ringless honey mushroom</name>
    <name type="synonym">Agaricus tabescens</name>
    <dbReference type="NCBI Taxonomy" id="1929756"/>
    <lineage>
        <taxon>Eukaryota</taxon>
        <taxon>Fungi</taxon>
        <taxon>Dikarya</taxon>
        <taxon>Basidiomycota</taxon>
        <taxon>Agaricomycotina</taxon>
        <taxon>Agaricomycetes</taxon>
        <taxon>Agaricomycetidae</taxon>
        <taxon>Agaricales</taxon>
        <taxon>Marasmiineae</taxon>
        <taxon>Physalacriaceae</taxon>
        <taxon>Desarmillaria</taxon>
    </lineage>
</organism>
<keyword evidence="2" id="KW-0732">Signal</keyword>
<dbReference type="RefSeq" id="XP_060332419.1">
    <property type="nucleotide sequence ID" value="XM_060472706.1"/>
</dbReference>
<dbReference type="EMBL" id="JAUEPS010000012">
    <property type="protein sequence ID" value="KAK0460380.1"/>
    <property type="molecule type" value="Genomic_DNA"/>
</dbReference>
<evidence type="ECO:0000256" key="1">
    <source>
        <dbReference type="SAM" id="MobiDB-lite"/>
    </source>
</evidence>
<feature type="compositionally biased region" description="Gly residues" evidence="1">
    <location>
        <begin position="39"/>
        <end position="53"/>
    </location>
</feature>
<dbReference type="GeneID" id="85356254"/>
<proteinExistence type="predicted"/>
<comment type="caution">
    <text evidence="3">The sequence shown here is derived from an EMBL/GenBank/DDBJ whole genome shotgun (WGS) entry which is preliminary data.</text>
</comment>
<sequence>MYRAWLGLAFRAWAWLKVGLAFEIISPSPERLSPSPTGLGLGSGLGSGSGQGLGSPTWSDTEHRKCWDVIRLSENAQ</sequence>
<evidence type="ECO:0000313" key="3">
    <source>
        <dbReference type="EMBL" id="KAK0460380.1"/>
    </source>
</evidence>
<dbReference type="Proteomes" id="UP001175211">
    <property type="component" value="Unassembled WGS sequence"/>
</dbReference>
<name>A0AA39KHU9_ARMTA</name>
<evidence type="ECO:0000313" key="4">
    <source>
        <dbReference type="Proteomes" id="UP001175211"/>
    </source>
</evidence>
<evidence type="ECO:0008006" key="5">
    <source>
        <dbReference type="Google" id="ProtNLM"/>
    </source>
</evidence>
<feature type="chain" id="PRO_5041261014" description="Secreted protein" evidence="2">
    <location>
        <begin position="22"/>
        <end position="77"/>
    </location>
</feature>
<protein>
    <recommendedName>
        <fullName evidence="5">Secreted protein</fullName>
    </recommendedName>
</protein>
<gene>
    <name evidence="3" type="ORF">EV420DRAFT_1531962</name>
</gene>
<feature type="signal peptide" evidence="2">
    <location>
        <begin position="1"/>
        <end position="21"/>
    </location>
</feature>